<dbReference type="FunFam" id="3.30.810.10:FF:000001">
    <property type="entry name" value="1-phosphatidylinositol 3-phosphate 5-kinase FAB1"/>
    <property type="match status" value="1"/>
</dbReference>
<evidence type="ECO:0000256" key="9">
    <source>
        <dbReference type="PROSITE-ProRule" id="PRU00091"/>
    </source>
</evidence>
<dbReference type="SUPFAM" id="SSF56104">
    <property type="entry name" value="SAICAR synthase-like"/>
    <property type="match status" value="1"/>
</dbReference>
<dbReference type="Gene3D" id="3.30.800.10">
    <property type="entry name" value="Phosphatidylinositol Phosphate Kinase II Beta"/>
    <property type="match status" value="1"/>
</dbReference>
<feature type="region of interest" description="Disordered" evidence="11">
    <location>
        <begin position="178"/>
        <end position="235"/>
    </location>
</feature>
<evidence type="ECO:0000313" key="14">
    <source>
        <dbReference type="EMBL" id="MBW0477926.1"/>
    </source>
</evidence>
<dbReference type="CDD" id="cd17300">
    <property type="entry name" value="PIPKc_PIKfyve"/>
    <property type="match status" value="1"/>
</dbReference>
<dbReference type="GO" id="GO:0046854">
    <property type="term" value="P:phosphatidylinositol phosphate biosynthetic process"/>
    <property type="evidence" value="ECO:0007669"/>
    <property type="project" value="TreeGrafter"/>
</dbReference>
<name>A0A9Q3GS59_9BASI</name>
<evidence type="ECO:0000256" key="11">
    <source>
        <dbReference type="SAM" id="MobiDB-lite"/>
    </source>
</evidence>
<feature type="compositionally biased region" description="Polar residues" evidence="11">
    <location>
        <begin position="1105"/>
        <end position="1118"/>
    </location>
</feature>
<dbReference type="InterPro" id="IPR027484">
    <property type="entry name" value="PInositol-4-P-5-kinase_N"/>
</dbReference>
<dbReference type="EMBL" id="AVOT02004984">
    <property type="protein sequence ID" value="MBW0477926.1"/>
    <property type="molecule type" value="Genomic_DNA"/>
</dbReference>
<evidence type="ECO:0000313" key="15">
    <source>
        <dbReference type="Proteomes" id="UP000765509"/>
    </source>
</evidence>
<dbReference type="InterPro" id="IPR011011">
    <property type="entry name" value="Znf_FYVE_PHD"/>
</dbReference>
<dbReference type="InterPro" id="IPR027409">
    <property type="entry name" value="GroEL-like_apical_dom_sf"/>
</dbReference>
<feature type="compositionally biased region" description="Basic and acidic residues" evidence="11">
    <location>
        <begin position="1768"/>
        <end position="1780"/>
    </location>
</feature>
<feature type="domain" description="FYVE-type" evidence="12">
    <location>
        <begin position="357"/>
        <end position="417"/>
    </location>
</feature>
<evidence type="ECO:0000259" key="13">
    <source>
        <dbReference type="PROSITE" id="PS51455"/>
    </source>
</evidence>
<protein>
    <recommendedName>
        <fullName evidence="1">1-phosphatidylinositol-3-phosphate 5-kinase</fullName>
        <ecNumber evidence="1">2.7.1.150</ecNumber>
    </recommendedName>
</protein>
<dbReference type="OrthoDB" id="158357at2759"/>
<dbReference type="EC" id="2.7.1.150" evidence="1"/>
<dbReference type="CDD" id="cd15725">
    <property type="entry name" value="FYVE_PIKfyve_Fab1"/>
    <property type="match status" value="1"/>
</dbReference>
<keyword evidence="4 10" id="KW-0547">Nucleotide-binding</keyword>
<keyword evidence="8 10" id="KW-0067">ATP-binding</keyword>
<dbReference type="InterPro" id="IPR027483">
    <property type="entry name" value="PInositol-4-P-4/5-kinase_C_sf"/>
</dbReference>
<dbReference type="SMART" id="SM00330">
    <property type="entry name" value="PIPKc"/>
    <property type="match status" value="1"/>
</dbReference>
<dbReference type="Gene3D" id="3.50.7.10">
    <property type="entry name" value="GroEL"/>
    <property type="match status" value="1"/>
</dbReference>
<evidence type="ECO:0000259" key="12">
    <source>
        <dbReference type="PROSITE" id="PS50178"/>
    </source>
</evidence>
<dbReference type="Proteomes" id="UP000765509">
    <property type="component" value="Unassembled WGS sequence"/>
</dbReference>
<dbReference type="GO" id="GO:0000329">
    <property type="term" value="C:fungal-type vacuole membrane"/>
    <property type="evidence" value="ECO:0007669"/>
    <property type="project" value="TreeGrafter"/>
</dbReference>
<feature type="compositionally biased region" description="Polar residues" evidence="11">
    <location>
        <begin position="55"/>
        <end position="64"/>
    </location>
</feature>
<dbReference type="InterPro" id="IPR002498">
    <property type="entry name" value="PInositol-4-P-4/5-kinase_core"/>
</dbReference>
<dbReference type="PANTHER" id="PTHR45748">
    <property type="entry name" value="1-PHOSPHATIDYLINOSITOL 3-PHOSPHATE 5-KINASE-RELATED"/>
    <property type="match status" value="1"/>
</dbReference>
<feature type="region of interest" description="Disordered" evidence="11">
    <location>
        <begin position="1092"/>
        <end position="1121"/>
    </location>
</feature>
<dbReference type="Gene3D" id="3.30.810.10">
    <property type="entry name" value="2-Layer Sandwich"/>
    <property type="match status" value="1"/>
</dbReference>
<keyword evidence="3" id="KW-0479">Metal-binding</keyword>
<dbReference type="GO" id="GO:0005524">
    <property type="term" value="F:ATP binding"/>
    <property type="evidence" value="ECO:0007669"/>
    <property type="project" value="UniProtKB-UniRule"/>
</dbReference>
<dbReference type="FunFam" id="3.30.40.10:FF:000283">
    <property type="entry name" value="1-phosphatidylinositol-3-phosphate 5-kinase (Fab1)"/>
    <property type="match status" value="1"/>
</dbReference>
<evidence type="ECO:0000256" key="10">
    <source>
        <dbReference type="PROSITE-ProRule" id="PRU00781"/>
    </source>
</evidence>
<feature type="compositionally biased region" description="Polar residues" evidence="11">
    <location>
        <begin position="208"/>
        <end position="220"/>
    </location>
</feature>
<comment type="caution">
    <text evidence="14">The sequence shown here is derived from an EMBL/GenBank/DDBJ whole genome shotgun (WGS) entry which is preliminary data.</text>
</comment>
<gene>
    <name evidence="14" type="ORF">O181_017641</name>
</gene>
<dbReference type="Gene3D" id="3.30.40.10">
    <property type="entry name" value="Zinc/RING finger domain, C3HC4 (zinc finger)"/>
    <property type="match status" value="1"/>
</dbReference>
<keyword evidence="7" id="KW-0862">Zinc</keyword>
<accession>A0A9Q3GS59</accession>
<feature type="compositionally biased region" description="Basic and acidic residues" evidence="11">
    <location>
        <begin position="2130"/>
        <end position="2142"/>
    </location>
</feature>
<keyword evidence="5 9" id="KW-0863">Zinc-finger</keyword>
<evidence type="ECO:0000256" key="5">
    <source>
        <dbReference type="ARBA" id="ARBA00022771"/>
    </source>
</evidence>
<dbReference type="PANTHER" id="PTHR45748:SF7">
    <property type="entry name" value="1-PHOSPHATIDYLINOSITOL 3-PHOSPHATE 5-KINASE-RELATED"/>
    <property type="match status" value="1"/>
</dbReference>
<dbReference type="GO" id="GO:0008270">
    <property type="term" value="F:zinc ion binding"/>
    <property type="evidence" value="ECO:0007669"/>
    <property type="project" value="UniProtKB-KW"/>
</dbReference>
<dbReference type="InterPro" id="IPR000306">
    <property type="entry name" value="Znf_FYVE"/>
</dbReference>
<keyword evidence="2 10" id="KW-0808">Transferase</keyword>
<dbReference type="FunFam" id="3.50.7.10:FF:000007">
    <property type="entry name" value="1-phosphatidylinositol 3-phosphate 5-kinase isoform X1"/>
    <property type="match status" value="1"/>
</dbReference>
<keyword evidence="6 10" id="KW-0418">Kinase</keyword>
<feature type="region of interest" description="Disordered" evidence="11">
    <location>
        <begin position="2061"/>
        <end position="2182"/>
    </location>
</feature>
<evidence type="ECO:0000256" key="6">
    <source>
        <dbReference type="ARBA" id="ARBA00022777"/>
    </source>
</evidence>
<feature type="region of interest" description="Disordered" evidence="11">
    <location>
        <begin position="1718"/>
        <end position="1791"/>
    </location>
</feature>
<feature type="compositionally biased region" description="Polar residues" evidence="11">
    <location>
        <begin position="1757"/>
        <end position="1767"/>
    </location>
</feature>
<dbReference type="Pfam" id="PF01504">
    <property type="entry name" value="PIP5K"/>
    <property type="match status" value="1"/>
</dbReference>
<feature type="compositionally biased region" description="Low complexity" evidence="11">
    <location>
        <begin position="182"/>
        <end position="194"/>
    </location>
</feature>
<keyword evidence="15" id="KW-1185">Reference proteome</keyword>
<dbReference type="GO" id="GO:0010008">
    <property type="term" value="C:endosome membrane"/>
    <property type="evidence" value="ECO:0007669"/>
    <property type="project" value="TreeGrafter"/>
</dbReference>
<sequence length="2621" mass="290339">MQVIGFSSAEKSSQSSALAQSPTDAASPAPLTPDSSTNHSSYVSFPETIAPSTLRPHTSQSSLGIDSDKTFRQEARVPKTLLGRLKSAIGASAWISPATTSEHKTSTIALSTRPALHPPITTSYSHVESEGAKDFNLSNSSNKLYCLSPSSGRLRVGGFGSNQSSQIELLSSSGLHQGPLQSSVSSHLSSTPRSSHAHHLSLDIPSRPGSSSSYKNSTPLFSGHPPVHRRFPTTPDSIRAAPFHFHPHSENDDTFPLTSSDTLLRSLALSNAVGDHSPDLSIVPAFSHIPGFPLGRETVGDDSGSVLSSSFGRSPTFKRSKRHLDSYQSRVRENLNPKKSMGRIQGKGLSKEYWMPDKDAKECYDCAAVFTSWRRKHHCRICGAIFCSRCASNLVSGHRFACSGYIRVCNICLAKLEPESDEPTNFTGREDTDDETSFSDPTSGFQLFGSRSRMSRPQLSTHGKQRETNKLSKEQPLLNNHQRSGRPMYLSAKDQSSGRHRSELRQLATPDRVKSKLSYLTNSPPTLQTVSSNLGSASSPSVTRKVTHSRSTMSNAPFRKGLSDEEQNGLPSIKVLSHHHSSLLSSSSASKLDTDITPFYSIRTYNGSTPEYISREASAEVNTINRTFDAPPSATLRKPQKTLAEAQHQRDLGFTQKLSKITSAGWSSEAEQNNLQDLCLGLPASTCEHIGLMIHQFLTRESVVKAPIWQAQLTKLLLQLASDPPRPTSDGEDAADIRQLTKIKKIPGGQITDCEYIHGVVFTKNVVHKKMKTFCVNPRVLATSIPLEFQRVDGYSKLEPLIRQERQYLKTLVQRLTCLKPDLLLVEGNVSGLAIEYLVDAGVTVLRHVKPTVLQAVARSTQTPLISSLDKLLNLKVGHCGLFNIQTLQHRMIPGNHRKTLTRVEGCEPSLGATILLRGGDLALLTKLKALMSMMVRIVYSLRLEQAFFNGVTAVNLNSFTQDSSSEEAKNTDIRCILSRFRRARRQLGNMSLLPKQMSKLQCKVDMPVTPLESTPLSDQIDDILKPYEVLSLSGTPFVKLTPPYALLKFRQLDKHASSLRQSFTKSSQSSAPTLNLSENPKNELILQGNESIASFNPPGKTESVDGSSLKSANTTARPSLPALPAESAHAEYLAELARRVEEERLAVFFYLSNHRTETFCAVDHQSIIVQETVTCPPLIAASPGYTCEGPHLRAFSFYSAGDQSVGKIIQMMIACHSQPCPAKGCNQPKNVHHTNWIHGGLKATIHIHHSMQSGHSRTNSMSGDSDPISHSSDLQDEVSSQNLIMLQGYCRLCDSYSLKTPMSDDAWRLSLGKYLQLCFYAPGLIPDLFRRESSEGQARCPHDSMSDHARFFFYQGFQIEFQLQKINVYEAVPPPMVLMTPSQAQTKVREDEYKIILKRSEAFFNSVRNRIIGFNYDVVSNDKQDASEEAMRELLKNVDIDAQAVKSQLDEVYEDCMGTHGVRMNIVRKTLIAKAVEWDQRFTAFESRFVAGDPKEARRLTSVPLKKIFMDQASVPGSPDKLFPRLNHFPTLNAAKYQYNSQSEIDSDHAPKASVSGSFKNSFPSPTLKSMANALAFALPSSMPGRGITDARVQFPSEKQKNGLALQIDSSCISQSSEPARPKDEALSDLHSNSSTALGELDPDSKLQSERSVELPIPSVLIEASTSVSVPAPISVSSESLNMIASNEGEGAAKELETPADSVDFSSIKTIIPIRAGSKPSSQSALTLSDIHPSSAQVESGSDQHLEPNQEENDQSDSTVVNVRSSRGSEPRGKKRAESDTDTTTTSEIELRNDNRRLTLRGRRVKDLVLNTRGGVANLVQKFEIPVAAGRKGIGSNHSTFHEPPADIELTNKPIKTLAVRPSLRRGKSEIGRSTSTVMRGKRPVGLVDKGLIHDDHSQSAHSSSHRVSDKGPSMDLLSHVGLKVVSRNQHKLGTRIASPKRLHDTLHLHRAHMSRLGSHGSELALEKPVSYRVPRFNKDFSVLRRSRPDSGLPVPSFLIQRHANLPSQNKVTTIARHFDRINREAERERLKQANEHRSRPRPIAQAKSSVQAFSSLTAAVNEDSDSDVDECEGHPAGHDADDEGDVLPDIYRPETSAEGVPNLNKHPATDRLVLGHEVITPVPPHPSPDLEHHDTNHDSKSLQSNPELHPPPSPSFLTESFRLPPAGVSQFSDNDMSSSDTGRHSIIKTLSNLWSYRGADFLPLEYPQLPTEHQSEETPVIIREDEPSSIIAYTLASKLYQDTLKETEPRVVEQSEVFMPEEFKNRNSDIDSTWGMIDFTSGELDVDDVFKVPMNSAKPMQFRYDVVPCTITCKVFFMHQFEVLRKTLLCKDIVESLARCHKWDASGGKSGQKFLKTKDERYLIKGISKAELEALTKFAPAYFEYLLSARKEKRPVTLAKMLGIFQISFFNKSTNRKGRLQVQVIENLWVTKPHLQIYDLKGLTRNRTVNSTGRPHEVLLDGNFCEMIRTNPVFIHENSLLRLQASLHNDTLFLASNNVMDYSLAVGFDEEKKEMYVGIIDYLQTYSWDKRLETLVKELGGTSKEAPTVITPSLYKARFRRAMGRYFTVMPDAWMNRWKPYLSTSEDDYSGGATALDKDNVKLTETNGKTEDCYIHFSG</sequence>
<feature type="compositionally biased region" description="Polar residues" evidence="11">
    <location>
        <begin position="2171"/>
        <end position="2182"/>
    </location>
</feature>
<dbReference type="InterPro" id="IPR013083">
    <property type="entry name" value="Znf_RING/FYVE/PHD"/>
</dbReference>
<feature type="region of interest" description="Disordered" evidence="11">
    <location>
        <begin position="420"/>
        <end position="566"/>
    </location>
</feature>
<feature type="domain" description="PIPK" evidence="13">
    <location>
        <begin position="2242"/>
        <end position="2569"/>
    </location>
</feature>
<dbReference type="SMART" id="SM00064">
    <property type="entry name" value="FYVE"/>
    <property type="match status" value="1"/>
</dbReference>
<feature type="compositionally biased region" description="Polar residues" evidence="11">
    <location>
        <begin position="518"/>
        <end position="555"/>
    </location>
</feature>
<dbReference type="InterPro" id="IPR017455">
    <property type="entry name" value="Znf_FYVE-rel"/>
</dbReference>
<evidence type="ECO:0000256" key="2">
    <source>
        <dbReference type="ARBA" id="ARBA00022679"/>
    </source>
</evidence>
<feature type="region of interest" description="Disordered" evidence="11">
    <location>
        <begin position="1614"/>
        <end position="1651"/>
    </location>
</feature>
<evidence type="ECO:0000256" key="7">
    <source>
        <dbReference type="ARBA" id="ARBA00022833"/>
    </source>
</evidence>
<evidence type="ECO:0000256" key="1">
    <source>
        <dbReference type="ARBA" id="ARBA00012009"/>
    </source>
</evidence>
<organism evidence="14 15">
    <name type="scientific">Austropuccinia psidii MF-1</name>
    <dbReference type="NCBI Taxonomy" id="1389203"/>
    <lineage>
        <taxon>Eukaryota</taxon>
        <taxon>Fungi</taxon>
        <taxon>Dikarya</taxon>
        <taxon>Basidiomycota</taxon>
        <taxon>Pucciniomycotina</taxon>
        <taxon>Pucciniomycetes</taxon>
        <taxon>Pucciniales</taxon>
        <taxon>Sphaerophragmiaceae</taxon>
        <taxon>Austropuccinia</taxon>
    </lineage>
</organism>
<feature type="region of interest" description="Disordered" evidence="11">
    <location>
        <begin position="1"/>
        <end position="70"/>
    </location>
</feature>
<dbReference type="PROSITE" id="PS50178">
    <property type="entry name" value="ZF_FYVE"/>
    <property type="match status" value="1"/>
</dbReference>
<dbReference type="Pfam" id="PF01363">
    <property type="entry name" value="FYVE"/>
    <property type="match status" value="1"/>
</dbReference>
<feature type="region of interest" description="Disordered" evidence="11">
    <location>
        <begin position="1253"/>
        <end position="1274"/>
    </location>
</feature>
<feature type="compositionally biased region" description="Low complexity" evidence="11">
    <location>
        <begin position="7"/>
        <end position="21"/>
    </location>
</feature>
<proteinExistence type="predicted"/>
<feature type="compositionally biased region" description="Polar residues" evidence="11">
    <location>
        <begin position="33"/>
        <end position="43"/>
    </location>
</feature>
<evidence type="ECO:0000256" key="4">
    <source>
        <dbReference type="ARBA" id="ARBA00022741"/>
    </source>
</evidence>
<feature type="compositionally biased region" description="Polar residues" evidence="11">
    <location>
        <begin position="1720"/>
        <end position="1742"/>
    </location>
</feature>
<reference evidence="14" key="1">
    <citation type="submission" date="2021-03" db="EMBL/GenBank/DDBJ databases">
        <title>Draft genome sequence of rust myrtle Austropuccinia psidii MF-1, a brazilian biotype.</title>
        <authorList>
            <person name="Quecine M.C."/>
            <person name="Pachon D.M.R."/>
            <person name="Bonatelli M.L."/>
            <person name="Correr F.H."/>
            <person name="Franceschini L.M."/>
            <person name="Leite T.F."/>
            <person name="Margarido G.R.A."/>
            <person name="Almeida C.A."/>
            <person name="Ferrarezi J.A."/>
            <person name="Labate C.A."/>
        </authorList>
    </citation>
    <scope>NUCLEOTIDE SEQUENCE</scope>
    <source>
        <strain evidence="14">MF-1</strain>
    </source>
</reference>
<evidence type="ECO:0000256" key="3">
    <source>
        <dbReference type="ARBA" id="ARBA00022723"/>
    </source>
</evidence>
<dbReference type="SUPFAM" id="SSF57903">
    <property type="entry name" value="FYVE/PHD zinc finger"/>
    <property type="match status" value="1"/>
</dbReference>
<dbReference type="InterPro" id="IPR002423">
    <property type="entry name" value="Cpn60/GroEL/TCP-1"/>
</dbReference>
<dbReference type="GO" id="GO:0000285">
    <property type="term" value="F:1-phosphatidylinositol-3-phosphate 5-kinase activity"/>
    <property type="evidence" value="ECO:0007669"/>
    <property type="project" value="UniProtKB-EC"/>
</dbReference>
<dbReference type="PROSITE" id="PS51455">
    <property type="entry name" value="PIPK"/>
    <property type="match status" value="1"/>
</dbReference>
<dbReference type="SUPFAM" id="SSF52029">
    <property type="entry name" value="GroEL apical domain-like"/>
    <property type="match status" value="1"/>
</dbReference>
<evidence type="ECO:0000256" key="8">
    <source>
        <dbReference type="ARBA" id="ARBA00022840"/>
    </source>
</evidence>
<feature type="compositionally biased region" description="Basic and acidic residues" evidence="11">
    <location>
        <begin position="464"/>
        <end position="473"/>
    </location>
</feature>
<dbReference type="InterPro" id="IPR044769">
    <property type="entry name" value="PIKfyve_PIPKc"/>
</dbReference>
<feature type="region of interest" description="Disordered" evidence="11">
    <location>
        <begin position="1061"/>
        <end position="1080"/>
    </location>
</feature>
<dbReference type="Pfam" id="PF00118">
    <property type="entry name" value="Cpn60_TCP1"/>
    <property type="match status" value="1"/>
</dbReference>